<keyword evidence="1" id="KW-0472">Membrane</keyword>
<evidence type="ECO:0000313" key="2">
    <source>
        <dbReference type="EMBL" id="GAA1855713.1"/>
    </source>
</evidence>
<feature type="transmembrane region" description="Helical" evidence="1">
    <location>
        <begin position="41"/>
        <end position="59"/>
    </location>
</feature>
<name>A0ABN2N808_9MICO</name>
<dbReference type="Proteomes" id="UP001501094">
    <property type="component" value="Unassembled WGS sequence"/>
</dbReference>
<keyword evidence="1" id="KW-0812">Transmembrane</keyword>
<protein>
    <recommendedName>
        <fullName evidence="4">MFS transporter</fullName>
    </recommendedName>
</protein>
<keyword evidence="3" id="KW-1185">Reference proteome</keyword>
<sequence length="192" mass="19592">MPVNSPGTGSLHLVRVALLTAAVLGLTTGLHGAVGGATPQVVPFLALGAVTCVAVRWIARQELSFPRLLAVLGPVQVLLHLGLEGAAAPGGAPAVAAHAAHDHGAVAAEASAASSSLLMVAAHVVATFAVALVLRYGEAVLWRLWAWLTCRTLPGRPRAVVVPRAFPHPDLATMREPAAPWKARGRAPPAAA</sequence>
<organism evidence="2 3">
    <name type="scientific">Myceligenerans crystallogenes</name>
    <dbReference type="NCBI Taxonomy" id="316335"/>
    <lineage>
        <taxon>Bacteria</taxon>
        <taxon>Bacillati</taxon>
        <taxon>Actinomycetota</taxon>
        <taxon>Actinomycetes</taxon>
        <taxon>Micrococcales</taxon>
        <taxon>Promicromonosporaceae</taxon>
        <taxon>Myceligenerans</taxon>
    </lineage>
</organism>
<feature type="transmembrane region" description="Helical" evidence="1">
    <location>
        <begin position="12"/>
        <end position="34"/>
    </location>
</feature>
<evidence type="ECO:0000313" key="3">
    <source>
        <dbReference type="Proteomes" id="UP001501094"/>
    </source>
</evidence>
<proteinExistence type="predicted"/>
<reference evidence="2 3" key="1">
    <citation type="journal article" date="2019" name="Int. J. Syst. Evol. Microbiol.">
        <title>The Global Catalogue of Microorganisms (GCM) 10K type strain sequencing project: providing services to taxonomists for standard genome sequencing and annotation.</title>
        <authorList>
            <consortium name="The Broad Institute Genomics Platform"/>
            <consortium name="The Broad Institute Genome Sequencing Center for Infectious Disease"/>
            <person name="Wu L."/>
            <person name="Ma J."/>
        </authorList>
    </citation>
    <scope>NUCLEOTIDE SEQUENCE [LARGE SCALE GENOMIC DNA]</scope>
    <source>
        <strain evidence="2 3">JCM 14326</strain>
    </source>
</reference>
<comment type="caution">
    <text evidence="2">The sequence shown here is derived from an EMBL/GenBank/DDBJ whole genome shotgun (WGS) entry which is preliminary data.</text>
</comment>
<gene>
    <name evidence="2" type="ORF">GCM10009751_10810</name>
</gene>
<dbReference type="EMBL" id="BAAANL010000002">
    <property type="protein sequence ID" value="GAA1855713.1"/>
    <property type="molecule type" value="Genomic_DNA"/>
</dbReference>
<feature type="transmembrane region" description="Helical" evidence="1">
    <location>
        <begin position="116"/>
        <end position="134"/>
    </location>
</feature>
<keyword evidence="1" id="KW-1133">Transmembrane helix</keyword>
<evidence type="ECO:0008006" key="4">
    <source>
        <dbReference type="Google" id="ProtNLM"/>
    </source>
</evidence>
<accession>A0ABN2N808</accession>
<evidence type="ECO:0000256" key="1">
    <source>
        <dbReference type="SAM" id="Phobius"/>
    </source>
</evidence>